<protein>
    <submittedName>
        <fullName evidence="3">YTHDC1</fullName>
    </submittedName>
</protein>
<dbReference type="GO" id="GO:0005654">
    <property type="term" value="C:nucleoplasm"/>
    <property type="evidence" value="ECO:0007669"/>
    <property type="project" value="TreeGrafter"/>
</dbReference>
<dbReference type="InterPro" id="IPR045168">
    <property type="entry name" value="YTH_prot"/>
</dbReference>
<dbReference type="PROSITE" id="PS50882">
    <property type="entry name" value="YTH"/>
    <property type="match status" value="1"/>
</dbReference>
<sequence length="706" mass="79720">MILDYMNEEMSGSRGNDTVVNVLDDILDPNAGDDDLIVEIAAEGKMEHAMLAKQKSSVSSSKSSSKPKTSITKGKGVGKSVSSTTSVSVKTDNGKVKESRSRVQNKSGDDKDSKTNKNLKKLPARKEVKKVLKKPDKSHKEILQLRENEDLEDLEDDDYTLDLDKDAEDELLMNKSDERYEDDSDDKHNVSLSAEESEDMAPGGNDAMDTQDYDTRSETGSSSLESSLTGSDSESYPSDKDKKNEPRRDKPRKRGISPIEWDRKSEESAEDDGDDSESERRRNTSRLKYLFKRARFFLIKSNNHENVALAKAKGVWSTPPQNEARLNQAYREADNVILVFSVKESGKFQGFARLSAESTRDHPPIRWVLPPGLSARALSGVFKLDWINRRDLPFTRTTHLHNPWNENKYVKIGRDGQEIEPTVGEELCKLFPSDDNVDLGSIVRKAMRSHRRSRSSERHMDRYGVSSAGGPGGAGSVGAGTTGTSGSSGLRNSEISRQIVVSSGTRLICGLGTEMLEDIHTPKRRRRHRDDFDSPRVKRSRIEYDSRNTAYYKDRRPDRPPRYGGVRRETFLNGQRSSVASTWIYPAASVHPLVRPSSYSDYMREFQHVRPPPPPLPPYGPPPPTYGHHMDPMATYAGHYDNRPRNYITPPEYGSPSISSARRTDKRSASAVWAEKRSYERDVDDFLRRTTHGNSSRDRHRHRDRR</sequence>
<dbReference type="AlphaFoldDB" id="A0A812ARW8"/>
<dbReference type="Pfam" id="PF04146">
    <property type="entry name" value="YTH"/>
    <property type="match status" value="1"/>
</dbReference>
<dbReference type="GO" id="GO:0003729">
    <property type="term" value="F:mRNA binding"/>
    <property type="evidence" value="ECO:0007669"/>
    <property type="project" value="TreeGrafter"/>
</dbReference>
<feature type="compositionally biased region" description="Acidic residues" evidence="1">
    <location>
        <begin position="149"/>
        <end position="171"/>
    </location>
</feature>
<gene>
    <name evidence="3" type="ORF">SPHA_4080</name>
</gene>
<feature type="compositionally biased region" description="Gly residues" evidence="1">
    <location>
        <begin position="467"/>
        <end position="483"/>
    </location>
</feature>
<comment type="caution">
    <text evidence="3">The sequence shown here is derived from an EMBL/GenBank/DDBJ whole genome shotgun (WGS) entry which is preliminary data.</text>
</comment>
<dbReference type="OrthoDB" id="5842105at2759"/>
<evidence type="ECO:0000313" key="3">
    <source>
        <dbReference type="EMBL" id="CAE1153986.1"/>
    </source>
</evidence>
<dbReference type="GO" id="GO:1990247">
    <property type="term" value="F:N6-methyladenosine-containing RNA reader activity"/>
    <property type="evidence" value="ECO:0007669"/>
    <property type="project" value="TreeGrafter"/>
</dbReference>
<dbReference type="PANTHER" id="PTHR12357">
    <property type="entry name" value="YTH YT521-B HOMOLOGY DOMAIN-CONTAINING"/>
    <property type="match status" value="1"/>
</dbReference>
<dbReference type="EMBL" id="CAHIKZ030000126">
    <property type="protein sequence ID" value="CAE1153986.1"/>
    <property type="molecule type" value="Genomic_DNA"/>
</dbReference>
<proteinExistence type="predicted"/>
<name>A0A812ARW8_ACAPH</name>
<evidence type="ECO:0000259" key="2">
    <source>
        <dbReference type="PROSITE" id="PS50882"/>
    </source>
</evidence>
<dbReference type="Proteomes" id="UP000597762">
    <property type="component" value="Unassembled WGS sequence"/>
</dbReference>
<organism evidence="3 4">
    <name type="scientific">Acanthosepion pharaonis</name>
    <name type="common">Pharaoh cuttlefish</name>
    <name type="synonym">Sepia pharaonis</name>
    <dbReference type="NCBI Taxonomy" id="158019"/>
    <lineage>
        <taxon>Eukaryota</taxon>
        <taxon>Metazoa</taxon>
        <taxon>Spiralia</taxon>
        <taxon>Lophotrochozoa</taxon>
        <taxon>Mollusca</taxon>
        <taxon>Cephalopoda</taxon>
        <taxon>Coleoidea</taxon>
        <taxon>Decapodiformes</taxon>
        <taxon>Sepiida</taxon>
        <taxon>Sepiina</taxon>
        <taxon>Sepiidae</taxon>
        <taxon>Acanthosepion</taxon>
    </lineage>
</organism>
<feature type="compositionally biased region" description="Basic and acidic residues" evidence="1">
    <location>
        <begin position="92"/>
        <end position="115"/>
    </location>
</feature>
<dbReference type="CDD" id="cd21134">
    <property type="entry name" value="YTH"/>
    <property type="match status" value="1"/>
</dbReference>
<feature type="region of interest" description="Disordered" evidence="1">
    <location>
        <begin position="49"/>
        <end position="282"/>
    </location>
</feature>
<evidence type="ECO:0000313" key="4">
    <source>
        <dbReference type="Proteomes" id="UP000597762"/>
    </source>
</evidence>
<feature type="compositionally biased region" description="Low complexity" evidence="1">
    <location>
        <begin position="218"/>
        <end position="235"/>
    </location>
</feature>
<dbReference type="PANTHER" id="PTHR12357:SF3">
    <property type="entry name" value="YTH DOMAIN-CONTAINING PROTEIN 1"/>
    <property type="match status" value="1"/>
</dbReference>
<feature type="region of interest" description="Disordered" evidence="1">
    <location>
        <begin position="641"/>
        <end position="706"/>
    </location>
</feature>
<accession>A0A812ARW8</accession>
<dbReference type="GO" id="GO:0000381">
    <property type="term" value="P:regulation of alternative mRNA splicing, via spliceosome"/>
    <property type="evidence" value="ECO:0007669"/>
    <property type="project" value="TreeGrafter"/>
</dbReference>
<feature type="compositionally biased region" description="Basic and acidic residues" evidence="1">
    <location>
        <begin position="124"/>
        <end position="148"/>
    </location>
</feature>
<reference evidence="3" key="1">
    <citation type="submission" date="2021-01" db="EMBL/GenBank/DDBJ databases">
        <authorList>
            <person name="Li R."/>
            <person name="Bekaert M."/>
        </authorList>
    </citation>
    <scope>NUCLEOTIDE SEQUENCE</scope>
    <source>
        <strain evidence="3">Farmed</strain>
    </source>
</reference>
<dbReference type="InterPro" id="IPR007275">
    <property type="entry name" value="YTH_domain"/>
</dbReference>
<feature type="compositionally biased region" description="Basic and acidic residues" evidence="1">
    <location>
        <begin position="662"/>
        <end position="688"/>
    </location>
</feature>
<feature type="domain" description="YTH" evidence="2">
    <location>
        <begin position="294"/>
        <end position="431"/>
    </location>
</feature>
<feature type="compositionally biased region" description="Low complexity" evidence="1">
    <location>
        <begin position="53"/>
        <end position="91"/>
    </location>
</feature>
<dbReference type="Gene3D" id="3.10.590.10">
    <property type="entry name" value="ph1033 like domains"/>
    <property type="match status" value="1"/>
</dbReference>
<feature type="compositionally biased region" description="Basic and acidic residues" evidence="1">
    <location>
        <begin position="237"/>
        <end position="248"/>
    </location>
</feature>
<feature type="compositionally biased region" description="Acidic residues" evidence="1">
    <location>
        <begin position="268"/>
        <end position="277"/>
    </location>
</feature>
<keyword evidence="4" id="KW-1185">Reference proteome</keyword>
<evidence type="ECO:0000256" key="1">
    <source>
        <dbReference type="SAM" id="MobiDB-lite"/>
    </source>
</evidence>
<feature type="region of interest" description="Disordered" evidence="1">
    <location>
        <begin position="547"/>
        <end position="566"/>
    </location>
</feature>
<feature type="region of interest" description="Disordered" evidence="1">
    <location>
        <begin position="447"/>
        <end position="490"/>
    </location>
</feature>
<dbReference type="GO" id="GO:0000398">
    <property type="term" value="P:mRNA splicing, via spliceosome"/>
    <property type="evidence" value="ECO:0007669"/>
    <property type="project" value="TreeGrafter"/>
</dbReference>